<feature type="region of interest" description="Disordered" evidence="1">
    <location>
        <begin position="281"/>
        <end position="350"/>
    </location>
</feature>
<proteinExistence type="predicted"/>
<evidence type="ECO:0000256" key="1">
    <source>
        <dbReference type="SAM" id="MobiDB-lite"/>
    </source>
</evidence>
<accession>A0A9P0CDK6</accession>
<organism evidence="2 3">
    <name type="scientific">Psylliodes chrysocephalus</name>
    <dbReference type="NCBI Taxonomy" id="3402493"/>
    <lineage>
        <taxon>Eukaryota</taxon>
        <taxon>Metazoa</taxon>
        <taxon>Ecdysozoa</taxon>
        <taxon>Arthropoda</taxon>
        <taxon>Hexapoda</taxon>
        <taxon>Insecta</taxon>
        <taxon>Pterygota</taxon>
        <taxon>Neoptera</taxon>
        <taxon>Endopterygota</taxon>
        <taxon>Coleoptera</taxon>
        <taxon>Polyphaga</taxon>
        <taxon>Cucujiformia</taxon>
        <taxon>Chrysomeloidea</taxon>
        <taxon>Chrysomelidae</taxon>
        <taxon>Galerucinae</taxon>
        <taxon>Alticini</taxon>
        <taxon>Psylliodes</taxon>
    </lineage>
</organism>
<sequence length="666" mass="76594">MFNGYEHTNYENNNFANCNQNSHHPKHTSHQQYNNYNDKNPQYSDSPKSSQMRESTHSLTNYQPAHVNQQNQYKHGYKENVFQRIPIPDNYHRYPSYQSEPNSMMHQKSPCPMVPPYNPAPVQQSYVPIHNSPQKSPCPIVPPDDIAPLQNSHASVQNAHAPLENSQLPTQVPIPYPSQLHRQNFQINGYEPTNHYEDNYSVNQRKYSHPTQSVYQQIPQNSAALANYNYKNSQFSSFPQSYQIRVTNTYPINSHLAYQSPPCHNHQNQYKNVYDQNAYQKVPMPDNYKDPSQSAPHSHNSPYQRVPPPSEDSKVYRKVSPPESDPQNLPYQMEPSPHAYHRVPPYHPEEMSKTLPYQQLPQPKYNLKKTVNFLPGVKRDTKSTLPSAVVTPIIVNNTNSSLDHSMIRRTGQYKSQNTPCKMVPSHSPPYVPTPVQNYHVPLPHSYIPVQNAHLPVQNDHLPIQNDHLPVQNVHLRAQNSHLLIKNSQVAPQNPHVPIKNYSLLHRQPPPYHSEQIQYKNGYDQNAYQKVPMVDSVVNQRLPQREFDLQNSPHQMVPFPQDVYQRVQSYRPEEVSNKYAPPSKHNLKKTVSFPPGTKGSTESMMPCPAVTPIIVNNAKNSVPTDKTKCNLCSKNEWLRICTTKTANFICRCSNRRINVSPAIVNKM</sequence>
<feature type="compositionally biased region" description="Polar residues" evidence="1">
    <location>
        <begin position="30"/>
        <end position="58"/>
    </location>
</feature>
<dbReference type="Proteomes" id="UP001153636">
    <property type="component" value="Chromosome 11"/>
</dbReference>
<name>A0A9P0CDK6_9CUCU</name>
<feature type="compositionally biased region" description="Polar residues" evidence="1">
    <location>
        <begin position="290"/>
        <end position="303"/>
    </location>
</feature>
<gene>
    <name evidence="2" type="ORF">PSYICH_LOCUS2775</name>
</gene>
<feature type="compositionally biased region" description="Polar residues" evidence="1">
    <location>
        <begin position="13"/>
        <end position="22"/>
    </location>
</feature>
<feature type="region of interest" description="Disordered" evidence="1">
    <location>
        <begin position="13"/>
        <end position="58"/>
    </location>
</feature>
<evidence type="ECO:0000313" key="2">
    <source>
        <dbReference type="EMBL" id="CAH1101577.1"/>
    </source>
</evidence>
<reference evidence="2" key="1">
    <citation type="submission" date="2022-01" db="EMBL/GenBank/DDBJ databases">
        <authorList>
            <person name="King R."/>
        </authorList>
    </citation>
    <scope>NUCLEOTIDE SEQUENCE</scope>
</reference>
<evidence type="ECO:0000313" key="3">
    <source>
        <dbReference type="Proteomes" id="UP001153636"/>
    </source>
</evidence>
<protein>
    <submittedName>
        <fullName evidence="2">Uncharacterized protein</fullName>
    </submittedName>
</protein>
<dbReference type="EMBL" id="OV651823">
    <property type="protein sequence ID" value="CAH1101577.1"/>
    <property type="molecule type" value="Genomic_DNA"/>
</dbReference>
<dbReference type="AlphaFoldDB" id="A0A9P0CDK6"/>
<dbReference type="OrthoDB" id="205782at2759"/>
<keyword evidence="3" id="KW-1185">Reference proteome</keyword>
<feature type="region of interest" description="Disordered" evidence="1">
    <location>
        <begin position="575"/>
        <end position="601"/>
    </location>
</feature>